<reference evidence="2" key="1">
    <citation type="submission" date="2020-07" db="EMBL/GenBank/DDBJ databases">
        <title>Genome sequence and genetic diversity analysis of an under-domesticated orphan crop, white fonio (Digitaria exilis).</title>
        <authorList>
            <person name="Bennetzen J.L."/>
            <person name="Chen S."/>
            <person name="Ma X."/>
            <person name="Wang X."/>
            <person name="Yssel A.E.J."/>
            <person name="Chaluvadi S.R."/>
            <person name="Johnson M."/>
            <person name="Gangashetty P."/>
            <person name="Hamidou F."/>
            <person name="Sanogo M.D."/>
            <person name="Zwaenepoel A."/>
            <person name="Wallace J."/>
            <person name="Van De Peer Y."/>
            <person name="Van Deynze A."/>
        </authorList>
    </citation>
    <scope>NUCLEOTIDE SEQUENCE</scope>
    <source>
        <tissue evidence="2">Leaves</tissue>
    </source>
</reference>
<proteinExistence type="predicted"/>
<gene>
    <name evidence="2" type="ORF">HU200_002318</name>
</gene>
<dbReference type="Proteomes" id="UP000636709">
    <property type="component" value="Unassembled WGS sequence"/>
</dbReference>
<keyword evidence="3" id="KW-1185">Reference proteome</keyword>
<feature type="domain" description="Reverse transcriptase zinc-binding" evidence="1">
    <location>
        <begin position="72"/>
        <end position="156"/>
    </location>
</feature>
<sequence length="246" mass="28588">MQIAPALHKLAWRKNESVATALTNGQWKRGLRLLSTTEEVNQYIELWSLLQEVQLGEQPDDISWRFSANGTYSSSSAYRIQFVAAFPDHDWQRLWKTKAENKCKFFGWLILQNKLWTADRILKNGGQANAICTLCRSTPESAVHMMAGCSYSIQVWTSSASMGIILQQLPQTSYRSLKRWWTAMIGDTGTQASQQREQIVTYIAWNIWKERCRRVFDNKTMNPSQLVLLIKQDIQNWRTANDFWEE</sequence>
<comment type="caution">
    <text evidence="2">The sequence shown here is derived from an EMBL/GenBank/DDBJ whole genome shotgun (WGS) entry which is preliminary data.</text>
</comment>
<name>A0A835KWW2_9POAL</name>
<dbReference type="OrthoDB" id="693425at2759"/>
<evidence type="ECO:0000313" key="2">
    <source>
        <dbReference type="EMBL" id="KAF8779733.1"/>
    </source>
</evidence>
<evidence type="ECO:0000313" key="3">
    <source>
        <dbReference type="Proteomes" id="UP000636709"/>
    </source>
</evidence>
<dbReference type="EMBL" id="JACEFO010000157">
    <property type="protein sequence ID" value="KAF8779733.1"/>
    <property type="molecule type" value="Genomic_DNA"/>
</dbReference>
<dbReference type="AlphaFoldDB" id="A0A835KWW2"/>
<accession>A0A835KWW2</accession>
<dbReference type="Pfam" id="PF13966">
    <property type="entry name" value="zf-RVT"/>
    <property type="match status" value="1"/>
</dbReference>
<dbReference type="InterPro" id="IPR026960">
    <property type="entry name" value="RVT-Znf"/>
</dbReference>
<organism evidence="2 3">
    <name type="scientific">Digitaria exilis</name>
    <dbReference type="NCBI Taxonomy" id="1010633"/>
    <lineage>
        <taxon>Eukaryota</taxon>
        <taxon>Viridiplantae</taxon>
        <taxon>Streptophyta</taxon>
        <taxon>Embryophyta</taxon>
        <taxon>Tracheophyta</taxon>
        <taxon>Spermatophyta</taxon>
        <taxon>Magnoliopsida</taxon>
        <taxon>Liliopsida</taxon>
        <taxon>Poales</taxon>
        <taxon>Poaceae</taxon>
        <taxon>PACMAD clade</taxon>
        <taxon>Panicoideae</taxon>
        <taxon>Panicodae</taxon>
        <taxon>Paniceae</taxon>
        <taxon>Anthephorinae</taxon>
        <taxon>Digitaria</taxon>
    </lineage>
</organism>
<evidence type="ECO:0000259" key="1">
    <source>
        <dbReference type="Pfam" id="PF13966"/>
    </source>
</evidence>
<protein>
    <recommendedName>
        <fullName evidence="1">Reverse transcriptase zinc-binding domain-containing protein</fullName>
    </recommendedName>
</protein>